<dbReference type="GO" id="GO:0032977">
    <property type="term" value="F:membrane insertase activity"/>
    <property type="evidence" value="ECO:0007669"/>
    <property type="project" value="InterPro"/>
</dbReference>
<evidence type="ECO:0000256" key="6">
    <source>
        <dbReference type="ARBA" id="ARBA00022989"/>
    </source>
</evidence>
<dbReference type="RefSeq" id="WP_149679434.1">
    <property type="nucleotide sequence ID" value="NZ_DAONMB010000032.1"/>
</dbReference>
<evidence type="ECO:0000256" key="4">
    <source>
        <dbReference type="ARBA" id="ARBA00022692"/>
    </source>
</evidence>
<dbReference type="Proteomes" id="UP000324781">
    <property type="component" value="Unassembled WGS sequence"/>
</dbReference>
<feature type="transmembrane region" description="Helical" evidence="10">
    <location>
        <begin position="27"/>
        <end position="48"/>
    </location>
</feature>
<feature type="transmembrane region" description="Helical" evidence="10">
    <location>
        <begin position="280"/>
        <end position="305"/>
    </location>
</feature>
<dbReference type="InterPro" id="IPR001708">
    <property type="entry name" value="YidC/ALB3/OXA1/COX18"/>
</dbReference>
<dbReference type="AlphaFoldDB" id="A0A1M6JA31"/>
<dbReference type="EMBL" id="FQZP01000054">
    <property type="protein sequence ID" value="SHJ43512.1"/>
    <property type="molecule type" value="Genomic_DNA"/>
</dbReference>
<evidence type="ECO:0000256" key="9">
    <source>
        <dbReference type="RuleBase" id="RU003945"/>
    </source>
</evidence>
<evidence type="ECO:0000256" key="7">
    <source>
        <dbReference type="ARBA" id="ARBA00023136"/>
    </source>
</evidence>
<gene>
    <name evidence="12" type="ORF">SAMN05444373_10547</name>
</gene>
<dbReference type="GO" id="GO:0015031">
    <property type="term" value="P:protein transport"/>
    <property type="evidence" value="ECO:0007669"/>
    <property type="project" value="UniProtKB-KW"/>
</dbReference>
<dbReference type="CDD" id="cd20070">
    <property type="entry name" value="5TM_YidC_Alb3"/>
    <property type="match status" value="1"/>
</dbReference>
<reference evidence="12 13" key="1">
    <citation type="submission" date="2016-11" db="EMBL/GenBank/DDBJ databases">
        <authorList>
            <person name="Varghese N."/>
            <person name="Submissions S."/>
        </authorList>
    </citation>
    <scope>NUCLEOTIDE SEQUENCE [LARGE SCALE GENOMIC DNA]</scope>
    <source>
        <strain evidence="12 13">DSM 19027</strain>
    </source>
</reference>
<dbReference type="InterPro" id="IPR047196">
    <property type="entry name" value="YidC_ALB_C"/>
</dbReference>
<comment type="similarity">
    <text evidence="9">Belongs to the OXA1/ALB3/YidC family.</text>
</comment>
<evidence type="ECO:0000256" key="3">
    <source>
        <dbReference type="ARBA" id="ARBA00022475"/>
    </source>
</evidence>
<evidence type="ECO:0000256" key="2">
    <source>
        <dbReference type="ARBA" id="ARBA00022448"/>
    </source>
</evidence>
<dbReference type="PANTHER" id="PTHR12428">
    <property type="entry name" value="OXA1"/>
    <property type="match status" value="1"/>
</dbReference>
<evidence type="ECO:0000256" key="10">
    <source>
        <dbReference type="SAM" id="Phobius"/>
    </source>
</evidence>
<keyword evidence="7 10" id="KW-0472">Membrane</keyword>
<evidence type="ECO:0000256" key="8">
    <source>
        <dbReference type="ARBA" id="ARBA00023186"/>
    </source>
</evidence>
<dbReference type="NCBIfam" id="TIGR03592">
    <property type="entry name" value="yidC_oxa1_cterm"/>
    <property type="match status" value="1"/>
</dbReference>
<organism evidence="12 13">
    <name type="scientific">Thermoclostridium caenicola</name>
    <dbReference type="NCBI Taxonomy" id="659425"/>
    <lineage>
        <taxon>Bacteria</taxon>
        <taxon>Bacillati</taxon>
        <taxon>Bacillota</taxon>
        <taxon>Clostridia</taxon>
        <taxon>Eubacteriales</taxon>
        <taxon>Oscillospiraceae</taxon>
        <taxon>Thermoclostridium</taxon>
    </lineage>
</organism>
<dbReference type="GO" id="GO:0005886">
    <property type="term" value="C:plasma membrane"/>
    <property type="evidence" value="ECO:0007669"/>
    <property type="project" value="UniProtKB-SubCell"/>
</dbReference>
<keyword evidence="3" id="KW-1003">Cell membrane</keyword>
<evidence type="ECO:0000313" key="13">
    <source>
        <dbReference type="Proteomes" id="UP000324781"/>
    </source>
</evidence>
<protein>
    <submittedName>
        <fullName evidence="12">YidC/Oxa1 family membrane protein insertase</fullName>
    </submittedName>
</protein>
<name>A0A1M6JA31_9FIRM</name>
<comment type="subcellular location">
    <subcellularLocation>
        <location evidence="1">Cell membrane</location>
        <topology evidence="1">Multi-pass membrane protein</topology>
    </subcellularLocation>
    <subcellularLocation>
        <location evidence="9">Membrane</location>
        <topology evidence="9">Multi-pass membrane protein</topology>
    </subcellularLocation>
</comment>
<keyword evidence="2" id="KW-0813">Transport</keyword>
<dbReference type="PANTHER" id="PTHR12428:SF65">
    <property type="entry name" value="CYTOCHROME C OXIDASE ASSEMBLY PROTEIN COX18, MITOCHONDRIAL"/>
    <property type="match status" value="1"/>
</dbReference>
<dbReference type="InterPro" id="IPR028055">
    <property type="entry name" value="YidC/Oxa/ALB_C"/>
</dbReference>
<evidence type="ECO:0000256" key="5">
    <source>
        <dbReference type="ARBA" id="ARBA00022927"/>
    </source>
</evidence>
<keyword evidence="8" id="KW-0143">Chaperone</keyword>
<evidence type="ECO:0000313" key="12">
    <source>
        <dbReference type="EMBL" id="SHJ43512.1"/>
    </source>
</evidence>
<feature type="transmembrane region" description="Helical" evidence="10">
    <location>
        <begin position="236"/>
        <end position="259"/>
    </location>
</feature>
<evidence type="ECO:0000256" key="1">
    <source>
        <dbReference type="ARBA" id="ARBA00004651"/>
    </source>
</evidence>
<dbReference type="OrthoDB" id="9780552at2"/>
<feature type="domain" description="Membrane insertase YidC/Oxa/ALB C-terminal" evidence="11">
    <location>
        <begin position="28"/>
        <end position="318"/>
    </location>
</feature>
<keyword evidence="4 9" id="KW-0812">Transmembrane</keyword>
<proteinExistence type="inferred from homology"/>
<keyword evidence="13" id="KW-1185">Reference proteome</keyword>
<keyword evidence="6 10" id="KW-1133">Transmembrane helix</keyword>
<keyword evidence="5" id="KW-0653">Protein transport</keyword>
<dbReference type="Pfam" id="PF02096">
    <property type="entry name" value="60KD_IMP"/>
    <property type="match status" value="1"/>
</dbReference>
<accession>A0A1M6JA31</accession>
<feature type="transmembrane region" description="Helical" evidence="10">
    <location>
        <begin position="91"/>
        <end position="114"/>
    </location>
</feature>
<sequence>MQAILSALGMIFGKLMQFIYNTVGFHNYALSLVLFTVVYKLILLPLSVKQIRNTQKMQEFQPELMKIQERYKHDREKLNEMTMKFYQEKGYNPTSGCLPLLIQFPIIIALFYVIRMPMTYMLELPAKAVGEMVVASVEKGELSKDVLKNKNYDAIKDNPIDVYLAYNNSDPYFEIRLIESYKKHPEIIDANPTLNADQKTLLKNFDLRMFNFFNLGIQPRISMEAIKADPGNQIPAWIMLAIAVVSTYFSSLLMTPDAMRKKDKKAKGKDANQGCAQKSMLFMGPFMTLWIGTIAPSGLAFYWAINSVLSYVQHKVLNIKFEKEKEANKVAKVDNQGSKNS</sequence>
<evidence type="ECO:0000259" key="11">
    <source>
        <dbReference type="Pfam" id="PF02096"/>
    </source>
</evidence>
<dbReference type="GO" id="GO:0051205">
    <property type="term" value="P:protein insertion into membrane"/>
    <property type="evidence" value="ECO:0007669"/>
    <property type="project" value="TreeGrafter"/>
</dbReference>